<dbReference type="AlphaFoldDB" id="A0A0G0GC14"/>
<feature type="domain" description="Transcription regulator TrmB N-terminal" evidence="1">
    <location>
        <begin position="9"/>
        <end position="74"/>
    </location>
</feature>
<evidence type="ECO:0000259" key="1">
    <source>
        <dbReference type="Pfam" id="PF01978"/>
    </source>
</evidence>
<name>A0A0G0GC14_9BACT</name>
<organism evidence="2 3">
    <name type="scientific">Candidatus Magasanikbacteria bacterium GW2011_GWC2_37_14</name>
    <dbReference type="NCBI Taxonomy" id="1619046"/>
    <lineage>
        <taxon>Bacteria</taxon>
        <taxon>Candidatus Magasanikiibacteriota</taxon>
    </lineage>
</organism>
<dbReference type="PANTHER" id="PTHR34293:SF1">
    <property type="entry name" value="HTH-TYPE TRANSCRIPTIONAL REGULATOR TRMBL2"/>
    <property type="match status" value="1"/>
</dbReference>
<dbReference type="InterPro" id="IPR036388">
    <property type="entry name" value="WH-like_DNA-bd_sf"/>
</dbReference>
<dbReference type="CDD" id="cd00090">
    <property type="entry name" value="HTH_ARSR"/>
    <property type="match status" value="1"/>
</dbReference>
<dbReference type="InterPro" id="IPR036390">
    <property type="entry name" value="WH_DNA-bd_sf"/>
</dbReference>
<dbReference type="InterPro" id="IPR002831">
    <property type="entry name" value="Tscrpt_reg_TrmB_N"/>
</dbReference>
<evidence type="ECO:0000313" key="2">
    <source>
        <dbReference type="EMBL" id="KKQ27522.1"/>
    </source>
</evidence>
<reference evidence="2 3" key="1">
    <citation type="journal article" date="2015" name="Nature">
        <title>rRNA introns, odd ribosomes, and small enigmatic genomes across a large radiation of phyla.</title>
        <authorList>
            <person name="Brown C.T."/>
            <person name="Hug L.A."/>
            <person name="Thomas B.C."/>
            <person name="Sharon I."/>
            <person name="Castelle C.J."/>
            <person name="Singh A."/>
            <person name="Wilkins M.J."/>
            <person name="Williams K.H."/>
            <person name="Banfield J.F."/>
        </authorList>
    </citation>
    <scope>NUCLEOTIDE SEQUENCE [LARGE SCALE GENOMIC DNA]</scope>
</reference>
<evidence type="ECO:0000313" key="3">
    <source>
        <dbReference type="Proteomes" id="UP000034849"/>
    </source>
</evidence>
<dbReference type="InterPro" id="IPR011991">
    <property type="entry name" value="ArsR-like_HTH"/>
</dbReference>
<accession>A0A0G0GC14</accession>
<proteinExistence type="predicted"/>
<dbReference type="Gene3D" id="1.10.10.10">
    <property type="entry name" value="Winged helix-like DNA-binding domain superfamily/Winged helix DNA-binding domain"/>
    <property type="match status" value="1"/>
</dbReference>
<dbReference type="SUPFAM" id="SSF46785">
    <property type="entry name" value="Winged helix' DNA-binding domain"/>
    <property type="match status" value="1"/>
</dbReference>
<sequence length="252" mass="28695">MELLKNLVKIGLEEKQAKVYLACLQLGTSPVLAIAKDSGLKRPTVYLVLDDLEKMDLIEEVKKGKKTLYQAKSPDNIIANLSEKLTLAKNSLPTLKTIHNFDPQKPQIKIAEGVSGVRSIYNGIFTYLSHHPSEELIIFGALKDATENFQTSVIDYFYETMSNSHNSIREIGNDDTETRQYFRKSNRLNSAHEIRLIRDEGIFEQTDNMLYGNTLVIFSVKKEIFAIVIESKTIVNTYRTLFNMAWRSGKLI</sequence>
<gene>
    <name evidence="2" type="ORF">US42_C0008G0033</name>
</gene>
<dbReference type="Proteomes" id="UP000034849">
    <property type="component" value="Unassembled WGS sequence"/>
</dbReference>
<comment type="caution">
    <text evidence="2">The sequence shown here is derived from an EMBL/GenBank/DDBJ whole genome shotgun (WGS) entry which is preliminary data.</text>
</comment>
<dbReference type="PANTHER" id="PTHR34293">
    <property type="entry name" value="HTH-TYPE TRANSCRIPTIONAL REGULATOR TRMBL2"/>
    <property type="match status" value="1"/>
</dbReference>
<dbReference type="InterPro" id="IPR051797">
    <property type="entry name" value="TrmB-like"/>
</dbReference>
<protein>
    <submittedName>
        <fullName evidence="2">Transcriptional regulator, TrmB</fullName>
    </submittedName>
</protein>
<dbReference type="STRING" id="1619046.US42_C0008G0033"/>
<dbReference type="EMBL" id="LBSX01000008">
    <property type="protein sequence ID" value="KKQ27522.1"/>
    <property type="molecule type" value="Genomic_DNA"/>
</dbReference>
<dbReference type="Pfam" id="PF01978">
    <property type="entry name" value="TrmB"/>
    <property type="match status" value="1"/>
</dbReference>